<dbReference type="PROSITE" id="PS00409">
    <property type="entry name" value="PROKAR_NTER_METHYL"/>
    <property type="match status" value="1"/>
</dbReference>
<sequence length="191" mass="20992">MFRVRIEWGGIRQDGSPILTLLPQGNLGTRIQAPSVRQGGFTLLEIIVVVLIISLMAGAVAGMAYRQSDAFRLTLAGRQVYGFLRSARSFALLDERENPCLYDPATRELTEQARGKRLRLPDGVNLAWSESAGTAEPEEDREEGVPVARFYPDGSSDGSGVLLYAGRRELRLSLDPVFGWVRLEMQPQGAG</sequence>
<dbReference type="Proteomes" id="UP000007844">
    <property type="component" value="Chromosome"/>
</dbReference>
<keyword evidence="2" id="KW-0812">Transmembrane</keyword>
<keyword evidence="2" id="KW-1133">Transmembrane helix</keyword>
<keyword evidence="2" id="KW-0472">Membrane</keyword>
<dbReference type="KEGG" id="daf:Desaf_0202"/>
<organism evidence="3 4">
    <name type="scientific">Desulfocurvibacter africanus subsp. africanus str. Walvis Bay</name>
    <dbReference type="NCBI Taxonomy" id="690850"/>
    <lineage>
        <taxon>Bacteria</taxon>
        <taxon>Pseudomonadati</taxon>
        <taxon>Thermodesulfobacteriota</taxon>
        <taxon>Desulfovibrionia</taxon>
        <taxon>Desulfovibrionales</taxon>
        <taxon>Desulfovibrionaceae</taxon>
        <taxon>Desulfocurvibacter</taxon>
    </lineage>
</organism>
<dbReference type="InterPro" id="IPR012902">
    <property type="entry name" value="N_methyl_site"/>
</dbReference>
<reference evidence="3 4" key="1">
    <citation type="journal article" date="2011" name="J. Bacteriol.">
        <title>Genome sequence of the mercury-methylating and pleomorphic Desulfovibrio africanus Strain Walvis Bay.</title>
        <authorList>
            <person name="Brown S.D."/>
            <person name="Wall J.D."/>
            <person name="Kucken A.M."/>
            <person name="Gilmour C.C."/>
            <person name="Podar M."/>
            <person name="Brandt C.C."/>
            <person name="Teshima H."/>
            <person name="Detter J.C."/>
            <person name="Han C.S."/>
            <person name="Land M.L."/>
            <person name="Lucas S."/>
            <person name="Han J."/>
            <person name="Pennacchio L."/>
            <person name="Nolan M."/>
            <person name="Pitluck S."/>
            <person name="Woyke T."/>
            <person name="Goodwin L."/>
            <person name="Palumbo A.V."/>
            <person name="Elias D.A."/>
        </authorList>
    </citation>
    <scope>NUCLEOTIDE SEQUENCE [LARGE SCALE GENOMIC DNA]</scope>
    <source>
        <strain evidence="3 4">Walvis Bay</strain>
    </source>
</reference>
<protein>
    <recommendedName>
        <fullName evidence="5">General secretion pathway protein H</fullName>
    </recommendedName>
</protein>
<feature type="transmembrane region" description="Helical" evidence="2">
    <location>
        <begin position="43"/>
        <end position="65"/>
    </location>
</feature>
<dbReference type="eggNOG" id="ENOG502ZEZA">
    <property type="taxonomic scope" value="Bacteria"/>
</dbReference>
<evidence type="ECO:0000313" key="3">
    <source>
        <dbReference type="EMBL" id="EGJ48562.1"/>
    </source>
</evidence>
<name>F3YVH0_DESAF</name>
<accession>F3YVH0</accession>
<dbReference type="NCBIfam" id="TIGR02532">
    <property type="entry name" value="IV_pilin_GFxxxE"/>
    <property type="match status" value="1"/>
</dbReference>
<dbReference type="AlphaFoldDB" id="F3YVH0"/>
<evidence type="ECO:0000256" key="1">
    <source>
        <dbReference type="SAM" id="MobiDB-lite"/>
    </source>
</evidence>
<evidence type="ECO:0008006" key="5">
    <source>
        <dbReference type="Google" id="ProtNLM"/>
    </source>
</evidence>
<feature type="region of interest" description="Disordered" evidence="1">
    <location>
        <begin position="129"/>
        <end position="150"/>
    </location>
</feature>
<keyword evidence="4" id="KW-1185">Reference proteome</keyword>
<gene>
    <name evidence="3" type="ORF">Desaf_0202</name>
</gene>
<evidence type="ECO:0000313" key="4">
    <source>
        <dbReference type="Proteomes" id="UP000007844"/>
    </source>
</evidence>
<dbReference type="RefSeq" id="WP_014258427.1">
    <property type="nucleotide sequence ID" value="NC_016629.1"/>
</dbReference>
<proteinExistence type="predicted"/>
<dbReference type="Pfam" id="PF07963">
    <property type="entry name" value="N_methyl"/>
    <property type="match status" value="1"/>
</dbReference>
<dbReference type="HOGENOM" id="CLU_1419416_0_0_7"/>
<dbReference type="InterPro" id="IPR045584">
    <property type="entry name" value="Pilin-like"/>
</dbReference>
<dbReference type="SUPFAM" id="SSF54523">
    <property type="entry name" value="Pili subunits"/>
    <property type="match status" value="1"/>
</dbReference>
<dbReference type="STRING" id="690850.Desaf_0202"/>
<evidence type="ECO:0000256" key="2">
    <source>
        <dbReference type="SAM" id="Phobius"/>
    </source>
</evidence>
<dbReference type="EMBL" id="CP003221">
    <property type="protein sequence ID" value="EGJ48562.1"/>
    <property type="molecule type" value="Genomic_DNA"/>
</dbReference>